<proteinExistence type="inferred from homology"/>
<dbReference type="PRINTS" id="PR00081">
    <property type="entry name" value="GDHRDH"/>
</dbReference>
<dbReference type="InterPro" id="IPR036291">
    <property type="entry name" value="NAD(P)-bd_dom_sf"/>
</dbReference>
<gene>
    <name evidence="3" type="ORF">ASPZODRAFT_65269</name>
</gene>
<dbReference type="PANTHER" id="PTHR42901">
    <property type="entry name" value="ALCOHOL DEHYDROGENASE"/>
    <property type="match status" value="1"/>
</dbReference>
<dbReference type="Pfam" id="PF00106">
    <property type="entry name" value="adh_short"/>
    <property type="match status" value="1"/>
</dbReference>
<dbReference type="OrthoDB" id="1933717at2759"/>
<dbReference type="SUPFAM" id="SSF51735">
    <property type="entry name" value="NAD(P)-binding Rossmann-fold domains"/>
    <property type="match status" value="1"/>
</dbReference>
<dbReference type="InterPro" id="IPR002347">
    <property type="entry name" value="SDR_fam"/>
</dbReference>
<dbReference type="GO" id="GO:0016491">
    <property type="term" value="F:oxidoreductase activity"/>
    <property type="evidence" value="ECO:0007669"/>
    <property type="project" value="UniProtKB-KW"/>
</dbReference>
<evidence type="ECO:0000256" key="1">
    <source>
        <dbReference type="ARBA" id="ARBA00006484"/>
    </source>
</evidence>
<dbReference type="EMBL" id="KV878341">
    <property type="protein sequence ID" value="OJJ46842.1"/>
    <property type="molecule type" value="Genomic_DNA"/>
</dbReference>
<accession>A0A1L9SI02</accession>
<reference evidence="4" key="1">
    <citation type="journal article" date="2017" name="Genome Biol.">
        <title>Comparative genomics reveals high biological diversity and specific adaptations in the industrially and medically important fungal genus Aspergillus.</title>
        <authorList>
            <person name="de Vries R.P."/>
            <person name="Riley R."/>
            <person name="Wiebenga A."/>
            <person name="Aguilar-Osorio G."/>
            <person name="Amillis S."/>
            <person name="Uchima C.A."/>
            <person name="Anderluh G."/>
            <person name="Asadollahi M."/>
            <person name="Askin M."/>
            <person name="Barry K."/>
            <person name="Battaglia E."/>
            <person name="Bayram O."/>
            <person name="Benocci T."/>
            <person name="Braus-Stromeyer S.A."/>
            <person name="Caldana C."/>
            <person name="Canovas D."/>
            <person name="Cerqueira G.C."/>
            <person name="Chen F."/>
            <person name="Chen W."/>
            <person name="Choi C."/>
            <person name="Clum A."/>
            <person name="Dos Santos R.A."/>
            <person name="Damasio A.R."/>
            <person name="Diallinas G."/>
            <person name="Emri T."/>
            <person name="Fekete E."/>
            <person name="Flipphi M."/>
            <person name="Freyberg S."/>
            <person name="Gallo A."/>
            <person name="Gournas C."/>
            <person name="Habgood R."/>
            <person name="Hainaut M."/>
            <person name="Harispe M.L."/>
            <person name="Henrissat B."/>
            <person name="Hilden K.S."/>
            <person name="Hope R."/>
            <person name="Hossain A."/>
            <person name="Karabika E."/>
            <person name="Karaffa L."/>
            <person name="Karanyi Z."/>
            <person name="Krasevec N."/>
            <person name="Kuo A."/>
            <person name="Kusch H."/>
            <person name="LaButti K."/>
            <person name="Lagendijk E.L."/>
            <person name="Lapidus A."/>
            <person name="Levasseur A."/>
            <person name="Lindquist E."/>
            <person name="Lipzen A."/>
            <person name="Logrieco A.F."/>
            <person name="MacCabe A."/>
            <person name="Maekelae M.R."/>
            <person name="Malavazi I."/>
            <person name="Melin P."/>
            <person name="Meyer V."/>
            <person name="Mielnichuk N."/>
            <person name="Miskei M."/>
            <person name="Molnar A.P."/>
            <person name="Mule G."/>
            <person name="Ngan C.Y."/>
            <person name="Orejas M."/>
            <person name="Orosz E."/>
            <person name="Ouedraogo J.P."/>
            <person name="Overkamp K.M."/>
            <person name="Park H.-S."/>
            <person name="Perrone G."/>
            <person name="Piumi F."/>
            <person name="Punt P.J."/>
            <person name="Ram A.F."/>
            <person name="Ramon A."/>
            <person name="Rauscher S."/>
            <person name="Record E."/>
            <person name="Riano-Pachon D.M."/>
            <person name="Robert V."/>
            <person name="Roehrig J."/>
            <person name="Ruller R."/>
            <person name="Salamov A."/>
            <person name="Salih N.S."/>
            <person name="Samson R.A."/>
            <person name="Sandor E."/>
            <person name="Sanguinetti M."/>
            <person name="Schuetze T."/>
            <person name="Sepcic K."/>
            <person name="Shelest E."/>
            <person name="Sherlock G."/>
            <person name="Sophianopoulou V."/>
            <person name="Squina F.M."/>
            <person name="Sun H."/>
            <person name="Susca A."/>
            <person name="Todd R.B."/>
            <person name="Tsang A."/>
            <person name="Unkles S.E."/>
            <person name="van de Wiele N."/>
            <person name="van Rossen-Uffink D."/>
            <person name="Oliveira J.V."/>
            <person name="Vesth T.C."/>
            <person name="Visser J."/>
            <person name="Yu J.-H."/>
            <person name="Zhou M."/>
            <person name="Andersen M.R."/>
            <person name="Archer D.B."/>
            <person name="Baker S.E."/>
            <person name="Benoit I."/>
            <person name="Brakhage A.A."/>
            <person name="Braus G.H."/>
            <person name="Fischer R."/>
            <person name="Frisvad J.C."/>
            <person name="Goldman G.H."/>
            <person name="Houbraken J."/>
            <person name="Oakley B."/>
            <person name="Pocsi I."/>
            <person name="Scazzocchio C."/>
            <person name="Seiboth B."/>
            <person name="vanKuyk P.A."/>
            <person name="Wortman J."/>
            <person name="Dyer P.S."/>
            <person name="Grigoriev I.V."/>
        </authorList>
    </citation>
    <scope>NUCLEOTIDE SEQUENCE [LARGE SCALE GENOMIC DNA]</scope>
    <source>
        <strain evidence="4">CBS 506.65</strain>
    </source>
</reference>
<dbReference type="CDD" id="cd05233">
    <property type="entry name" value="SDR_c"/>
    <property type="match status" value="1"/>
</dbReference>
<dbReference type="GeneID" id="34615753"/>
<organism evidence="3 4">
    <name type="scientific">Penicilliopsis zonata CBS 506.65</name>
    <dbReference type="NCBI Taxonomy" id="1073090"/>
    <lineage>
        <taxon>Eukaryota</taxon>
        <taxon>Fungi</taxon>
        <taxon>Dikarya</taxon>
        <taxon>Ascomycota</taxon>
        <taxon>Pezizomycotina</taxon>
        <taxon>Eurotiomycetes</taxon>
        <taxon>Eurotiomycetidae</taxon>
        <taxon>Eurotiales</taxon>
        <taxon>Aspergillaceae</taxon>
        <taxon>Penicilliopsis</taxon>
    </lineage>
</organism>
<comment type="similarity">
    <text evidence="1">Belongs to the short-chain dehydrogenases/reductases (SDR) family.</text>
</comment>
<sequence length="292" mass="31165">MKYEIPSYTATWHNTTYPSIDPSQPSLSAQGKTIVVTGAGSGIGRETCLAFAAAGASRISLLGLQIETLTETQALILEHYPATSATVYVTDVTDNEAVRKASSAIGGWDVLILNAASAVDPSPIVEADIDAWWKVMETNVKGMLLFAHHFLPTCHPRAVVINVAAQVVSMPVTPTNPTAGVSAYIVSKMAQVKLTEFISAEIGDGVAISVHPGIVHTELSDKSGLLKKAKPAMDDIKLSAHFLVWAASEEGRFLNGKFCMANWDVSELKAKAGQIQESQLCTSGILGWPFRI</sequence>
<dbReference type="Gene3D" id="3.40.50.720">
    <property type="entry name" value="NAD(P)-binding Rossmann-like Domain"/>
    <property type="match status" value="1"/>
</dbReference>
<name>A0A1L9SI02_9EURO</name>
<dbReference type="Proteomes" id="UP000184188">
    <property type="component" value="Unassembled WGS sequence"/>
</dbReference>
<evidence type="ECO:0000313" key="4">
    <source>
        <dbReference type="Proteomes" id="UP000184188"/>
    </source>
</evidence>
<dbReference type="AlphaFoldDB" id="A0A1L9SI02"/>
<keyword evidence="2" id="KW-0560">Oxidoreductase</keyword>
<keyword evidence="4" id="KW-1185">Reference proteome</keyword>
<dbReference type="VEuPathDB" id="FungiDB:ASPZODRAFT_65269"/>
<dbReference type="RefSeq" id="XP_022581352.1">
    <property type="nucleotide sequence ID" value="XM_022729289.1"/>
</dbReference>
<evidence type="ECO:0000313" key="3">
    <source>
        <dbReference type="EMBL" id="OJJ46842.1"/>
    </source>
</evidence>
<dbReference type="STRING" id="1073090.A0A1L9SI02"/>
<evidence type="ECO:0000256" key="2">
    <source>
        <dbReference type="ARBA" id="ARBA00023002"/>
    </source>
</evidence>
<protein>
    <submittedName>
        <fullName evidence="3">Uncharacterized protein</fullName>
    </submittedName>
</protein>
<dbReference type="PANTHER" id="PTHR42901:SF1">
    <property type="entry name" value="ALCOHOL DEHYDROGENASE"/>
    <property type="match status" value="1"/>
</dbReference>